<dbReference type="EMBL" id="BK016265">
    <property type="protein sequence ID" value="DAG05867.1"/>
    <property type="molecule type" value="Genomic_DNA"/>
</dbReference>
<name>A0A8S5VGX3_9CAUD</name>
<organism evidence="1">
    <name type="scientific">Myoviridae sp. ctkfK18</name>
    <dbReference type="NCBI Taxonomy" id="2825165"/>
    <lineage>
        <taxon>Viruses</taxon>
        <taxon>Duplodnaviria</taxon>
        <taxon>Heunggongvirae</taxon>
        <taxon>Uroviricota</taxon>
        <taxon>Caudoviricetes</taxon>
    </lineage>
</organism>
<sequence>MTFGNFIRVIINIYLYVCESSGPAPRPAGRSDYILDY</sequence>
<protein>
    <submittedName>
        <fullName evidence="1">Uncharacterized protein</fullName>
    </submittedName>
</protein>
<proteinExistence type="predicted"/>
<reference evidence="1" key="1">
    <citation type="journal article" date="2021" name="Proc. Natl. Acad. Sci. U.S.A.">
        <title>A Catalog of Tens of Thousands of Viruses from Human Metagenomes Reveals Hidden Associations with Chronic Diseases.</title>
        <authorList>
            <person name="Tisza M.J."/>
            <person name="Buck C.B."/>
        </authorList>
    </citation>
    <scope>NUCLEOTIDE SEQUENCE</scope>
    <source>
        <strain evidence="1">CtkfK18</strain>
    </source>
</reference>
<accession>A0A8S5VGX3</accession>
<evidence type="ECO:0000313" key="1">
    <source>
        <dbReference type="EMBL" id="DAG05867.1"/>
    </source>
</evidence>